<evidence type="ECO:0000313" key="3">
    <source>
        <dbReference type="Proteomes" id="UP000008370"/>
    </source>
</evidence>
<proteinExistence type="predicted"/>
<dbReference type="HOGENOM" id="CLU_1886486_0_0_1"/>
<dbReference type="GeneID" id="18912208"/>
<dbReference type="InParanoid" id="K5WMP6"/>
<organism evidence="2 3">
    <name type="scientific">Phanerochaete carnosa (strain HHB-10118-sp)</name>
    <name type="common">White-rot fungus</name>
    <name type="synonym">Peniophora carnosa</name>
    <dbReference type="NCBI Taxonomy" id="650164"/>
    <lineage>
        <taxon>Eukaryota</taxon>
        <taxon>Fungi</taxon>
        <taxon>Dikarya</taxon>
        <taxon>Basidiomycota</taxon>
        <taxon>Agaricomycotina</taxon>
        <taxon>Agaricomycetes</taxon>
        <taxon>Polyporales</taxon>
        <taxon>Phanerochaetaceae</taxon>
        <taxon>Phanerochaete</taxon>
    </lineage>
</organism>
<reference evidence="2 3" key="1">
    <citation type="journal article" date="2012" name="BMC Genomics">
        <title>Comparative genomics of the white-rot fungi, Phanerochaete carnosa and P. chrysosporium, to elucidate the genetic basis of the distinct wood types they colonize.</title>
        <authorList>
            <person name="Suzuki H."/>
            <person name="MacDonald J."/>
            <person name="Syed K."/>
            <person name="Salamov A."/>
            <person name="Hori C."/>
            <person name="Aerts A."/>
            <person name="Henrissat B."/>
            <person name="Wiebenga A."/>
            <person name="vanKuyk P.A."/>
            <person name="Barry K."/>
            <person name="Lindquist E."/>
            <person name="LaButti K."/>
            <person name="Lapidus A."/>
            <person name="Lucas S."/>
            <person name="Coutinho P."/>
            <person name="Gong Y."/>
            <person name="Samejima M."/>
            <person name="Mahadevan R."/>
            <person name="Abou-Zaid M."/>
            <person name="de Vries R.P."/>
            <person name="Igarashi K."/>
            <person name="Yadav J.S."/>
            <person name="Grigoriev I.V."/>
            <person name="Master E.R."/>
        </authorList>
    </citation>
    <scope>NUCLEOTIDE SEQUENCE [LARGE SCALE GENOMIC DNA]</scope>
    <source>
        <strain evidence="2 3">HHB-10118-sp</strain>
    </source>
</reference>
<feature type="region of interest" description="Disordered" evidence="1">
    <location>
        <begin position="1"/>
        <end position="135"/>
    </location>
</feature>
<feature type="compositionally biased region" description="Basic and acidic residues" evidence="1">
    <location>
        <begin position="116"/>
        <end position="127"/>
    </location>
</feature>
<feature type="compositionally biased region" description="Basic residues" evidence="1">
    <location>
        <begin position="1"/>
        <end position="13"/>
    </location>
</feature>
<evidence type="ECO:0000313" key="2">
    <source>
        <dbReference type="EMBL" id="EKM60469.1"/>
    </source>
</evidence>
<accession>K5WMP6</accession>
<evidence type="ECO:0000256" key="1">
    <source>
        <dbReference type="SAM" id="MobiDB-lite"/>
    </source>
</evidence>
<name>K5WMP6_PHACS</name>
<sequence>MLQEKKRRKRRQRCGKEDTPALMQPPRQDDVLYRPQKTSSNGCHEPSSNESNGSDPDWANRSTHPPPTNGTARSPPDTHGCSPPQMPPLHGEAPSDAQELVSPKRLLIPGPEDSNVEPKRSRVDSTSRRISSPSA</sequence>
<feature type="compositionally biased region" description="Polar residues" evidence="1">
    <location>
        <begin position="36"/>
        <end position="54"/>
    </location>
</feature>
<dbReference type="RefSeq" id="XP_007389927.1">
    <property type="nucleotide sequence ID" value="XM_007389865.1"/>
</dbReference>
<protein>
    <submittedName>
        <fullName evidence="2">Uncharacterized protein</fullName>
    </submittedName>
</protein>
<dbReference type="Proteomes" id="UP000008370">
    <property type="component" value="Unassembled WGS sequence"/>
</dbReference>
<keyword evidence="3" id="KW-1185">Reference proteome</keyword>
<dbReference type="KEGG" id="pco:PHACADRAFT_203669"/>
<gene>
    <name evidence="2" type="ORF">PHACADRAFT_203669</name>
</gene>
<dbReference type="EMBL" id="JH930468">
    <property type="protein sequence ID" value="EKM60469.1"/>
    <property type="molecule type" value="Genomic_DNA"/>
</dbReference>
<dbReference type="AlphaFoldDB" id="K5WMP6"/>